<dbReference type="STRING" id="1202785.A946_00170"/>
<accession>A0A0C1V628</accession>
<dbReference type="AlphaFoldDB" id="A0A0C1V628"/>
<dbReference type="Proteomes" id="UP000031594">
    <property type="component" value="Unassembled WGS sequence"/>
</dbReference>
<evidence type="ECO:0000313" key="2">
    <source>
        <dbReference type="EMBL" id="KIE59190.1"/>
    </source>
</evidence>
<dbReference type="GO" id="GO:0016887">
    <property type="term" value="F:ATP hydrolysis activity"/>
    <property type="evidence" value="ECO:0007669"/>
    <property type="project" value="InterPro"/>
</dbReference>
<protein>
    <submittedName>
        <fullName evidence="3">Putative AbiEii toxin of type IV toxin-antitoxin system</fullName>
    </submittedName>
</protein>
<sequence length="227" mass="26361">MIRRLSLENILSFQSLPRLELQQVNVLVGPNMSGKTNLLRVLKFLIRALSPPPMGVGVQQAIREYGGMPELCWKGSKALSFSIEIEIEWFRQDLKRLVRYEYGLSVEESFSSHSVEVSKEHLYRLEGEKKEPIFEAERGILQSLTPKVLPLNTTFPSEKSFLEVFGVEGFEGTIFRQYIGQWRFYQLIPTFMRQPNFGVLIPFLFSFREWSEFFKLVAFIATESSIF</sequence>
<organism evidence="3 5">
    <name type="scientific">Methylacidiphilum kamchatkense Kam1</name>
    <dbReference type="NCBI Taxonomy" id="1202785"/>
    <lineage>
        <taxon>Bacteria</taxon>
        <taxon>Pseudomonadati</taxon>
        <taxon>Verrucomicrobiota</taxon>
        <taxon>Methylacidiphilae</taxon>
        <taxon>Methylacidiphilales</taxon>
        <taxon>Methylacidiphilaceae</taxon>
        <taxon>Methylacidiphilum (ex Ratnadevi et al. 2023)</taxon>
    </lineage>
</organism>
<reference evidence="2 4" key="1">
    <citation type="submission" date="2014-08" db="EMBL/GenBank/DDBJ databases">
        <title>Methylacidiphilum kamchatkense strain Kam1 draft genome sequence.</title>
        <authorList>
            <person name="Birkeland N.-K."/>
            <person name="Erikstad H.A."/>
        </authorList>
    </citation>
    <scope>NUCLEOTIDE SEQUENCE [LARGE SCALE GENOMIC DNA]</scope>
    <source>
        <strain evidence="2 4">Kam1</strain>
    </source>
</reference>
<evidence type="ECO:0000313" key="5">
    <source>
        <dbReference type="Proteomes" id="UP000315925"/>
    </source>
</evidence>
<evidence type="ECO:0000313" key="3">
    <source>
        <dbReference type="EMBL" id="QDQ42853.1"/>
    </source>
</evidence>
<reference evidence="5" key="3">
    <citation type="submission" date="2019-03" db="EMBL/GenBank/DDBJ databases">
        <title>Complete genome of Methylacidiphilum kamchatkense Kam1.</title>
        <authorList>
            <person name="Kruse T."/>
            <person name="Murarilal Ratnadevi C."/>
            <person name="Erikstad H.-A."/>
            <person name="Birkeland N.-K."/>
        </authorList>
    </citation>
    <scope>NUCLEOTIDE SEQUENCE [LARGE SCALE GENOMIC DNA]</scope>
    <source>
        <strain evidence="5">kam1</strain>
    </source>
</reference>
<dbReference type="SUPFAM" id="SSF52540">
    <property type="entry name" value="P-loop containing nucleoside triphosphate hydrolases"/>
    <property type="match status" value="1"/>
</dbReference>
<dbReference type="InterPro" id="IPR027417">
    <property type="entry name" value="P-loop_NTPase"/>
</dbReference>
<evidence type="ECO:0000313" key="4">
    <source>
        <dbReference type="Proteomes" id="UP000031594"/>
    </source>
</evidence>
<proteinExistence type="predicted"/>
<dbReference type="RefSeq" id="WP_039720488.1">
    <property type="nucleotide sequence ID" value="NZ_CP037899.1"/>
</dbReference>
<reference evidence="3" key="2">
    <citation type="journal article" date="2019" name="BMC Genomics">
        <title>Complete genome sequence analysis of the thermoacidophilic verrucomicrobial methanotroph 'Candidatus Methylacidiphilum kamchatkense' strain Kam1 and comparison with its closest relatives.</title>
        <authorList>
            <person name="Kruse T."/>
            <person name="Ratnadevi C.M."/>
            <person name="Erikstad H.A."/>
            <person name="Birkeland N.K."/>
        </authorList>
    </citation>
    <scope>NUCLEOTIDE SEQUENCE</scope>
    <source>
        <strain evidence="3">Kam1</strain>
    </source>
</reference>
<gene>
    <name evidence="2" type="ORF">A946_00170</name>
    <name evidence="3" type="ORF">kam1_1638</name>
</gene>
<dbReference type="OrthoDB" id="179591at2"/>
<name>A0A0C1V628_9BACT</name>
<dbReference type="InterPro" id="IPR003959">
    <property type="entry name" value="ATPase_AAA_core"/>
</dbReference>
<dbReference type="GO" id="GO:0005524">
    <property type="term" value="F:ATP binding"/>
    <property type="evidence" value="ECO:0007669"/>
    <property type="project" value="InterPro"/>
</dbReference>
<keyword evidence="4" id="KW-1185">Reference proteome</keyword>
<dbReference type="EMBL" id="JQNX01000001">
    <property type="protein sequence ID" value="KIE59190.1"/>
    <property type="molecule type" value="Genomic_DNA"/>
</dbReference>
<dbReference type="Pfam" id="PF13304">
    <property type="entry name" value="AAA_21"/>
    <property type="match status" value="1"/>
</dbReference>
<feature type="domain" description="ATPase AAA-type core" evidence="1">
    <location>
        <begin position="24"/>
        <end position="135"/>
    </location>
</feature>
<dbReference type="Gene3D" id="3.40.50.300">
    <property type="entry name" value="P-loop containing nucleotide triphosphate hydrolases"/>
    <property type="match status" value="1"/>
</dbReference>
<dbReference type="Proteomes" id="UP000315925">
    <property type="component" value="Chromosome"/>
</dbReference>
<evidence type="ECO:0000259" key="1">
    <source>
        <dbReference type="Pfam" id="PF13304"/>
    </source>
</evidence>
<dbReference type="KEGG" id="mkc:kam1_1638"/>
<dbReference type="EMBL" id="CP037899">
    <property type="protein sequence ID" value="QDQ42853.1"/>
    <property type="molecule type" value="Genomic_DNA"/>
</dbReference>